<evidence type="ECO:0000313" key="1">
    <source>
        <dbReference type="EMBL" id="KFM76229.1"/>
    </source>
</evidence>
<feature type="non-terminal residue" evidence="1">
    <location>
        <position position="97"/>
    </location>
</feature>
<accession>A0A087UFU0</accession>
<gene>
    <name evidence="1" type="ORF">X975_10137</name>
</gene>
<dbReference type="AlphaFoldDB" id="A0A087UFU0"/>
<dbReference type="PROSITE" id="PS51257">
    <property type="entry name" value="PROKAR_LIPOPROTEIN"/>
    <property type="match status" value="1"/>
</dbReference>
<keyword evidence="2" id="KW-1185">Reference proteome</keyword>
<protein>
    <submittedName>
        <fullName evidence="1">Uncharacterized protein</fullName>
    </submittedName>
</protein>
<name>A0A087UFU0_STEMI</name>
<dbReference type="Proteomes" id="UP000054359">
    <property type="component" value="Unassembled WGS sequence"/>
</dbReference>
<evidence type="ECO:0000313" key="2">
    <source>
        <dbReference type="Proteomes" id="UP000054359"/>
    </source>
</evidence>
<organism evidence="1 2">
    <name type="scientific">Stegodyphus mimosarum</name>
    <name type="common">African social velvet spider</name>
    <dbReference type="NCBI Taxonomy" id="407821"/>
    <lineage>
        <taxon>Eukaryota</taxon>
        <taxon>Metazoa</taxon>
        <taxon>Ecdysozoa</taxon>
        <taxon>Arthropoda</taxon>
        <taxon>Chelicerata</taxon>
        <taxon>Arachnida</taxon>
        <taxon>Araneae</taxon>
        <taxon>Araneomorphae</taxon>
        <taxon>Entelegynae</taxon>
        <taxon>Eresoidea</taxon>
        <taxon>Eresidae</taxon>
        <taxon>Stegodyphus</taxon>
    </lineage>
</organism>
<sequence length="97" mass="11332">MIFLPKNYLTGVLSVTSCFNVLNVSSSMWRSQFLWCFLMQLRIIIYMNFLPTRSAIFDRGLQGVIFKCLIPSSLHIFLKTLLINRGSSSDIKWRFVF</sequence>
<dbReference type="EMBL" id="KK119623">
    <property type="protein sequence ID" value="KFM76229.1"/>
    <property type="molecule type" value="Genomic_DNA"/>
</dbReference>
<proteinExistence type="predicted"/>
<reference evidence="1 2" key="1">
    <citation type="submission" date="2013-11" db="EMBL/GenBank/DDBJ databases">
        <title>Genome sequencing of Stegodyphus mimosarum.</title>
        <authorList>
            <person name="Bechsgaard J."/>
        </authorList>
    </citation>
    <scope>NUCLEOTIDE SEQUENCE [LARGE SCALE GENOMIC DNA]</scope>
</reference>